<dbReference type="GO" id="GO:0008831">
    <property type="term" value="F:dTDP-4-dehydrorhamnose reductase activity"/>
    <property type="evidence" value="ECO:0007669"/>
    <property type="project" value="UniProtKB-EC"/>
</dbReference>
<evidence type="ECO:0000256" key="5">
    <source>
        <dbReference type="ARBA" id="ARBA00048200"/>
    </source>
</evidence>
<dbReference type="CDD" id="cd05254">
    <property type="entry name" value="dTDP_HR_like_SDR_e"/>
    <property type="match status" value="1"/>
</dbReference>
<proteinExistence type="inferred from homology"/>
<dbReference type="Pfam" id="PF04321">
    <property type="entry name" value="RmlD_sub_bind"/>
    <property type="match status" value="1"/>
</dbReference>
<evidence type="ECO:0000313" key="7">
    <source>
        <dbReference type="EMBL" id="QLL65467.1"/>
    </source>
</evidence>
<evidence type="ECO:0000256" key="4">
    <source>
        <dbReference type="ARBA" id="ARBA00017099"/>
    </source>
</evidence>
<dbReference type="AlphaFoldDB" id="A0A859QTJ9"/>
<dbReference type="InterPro" id="IPR036291">
    <property type="entry name" value="NAD(P)-bd_dom_sf"/>
</dbReference>
<dbReference type="RefSeq" id="WP_180942368.1">
    <property type="nucleotide sequence ID" value="NZ_CP041241.1"/>
</dbReference>
<dbReference type="Proteomes" id="UP000510721">
    <property type="component" value="Plasmid pEmeITTGR7c"/>
</dbReference>
<comment type="catalytic activity">
    <reaction evidence="5 6">
        <text>dTDP-beta-L-rhamnose + NADP(+) = dTDP-4-dehydro-beta-L-rhamnose + NADPH + H(+)</text>
        <dbReference type="Rhea" id="RHEA:21796"/>
        <dbReference type="ChEBI" id="CHEBI:15378"/>
        <dbReference type="ChEBI" id="CHEBI:57510"/>
        <dbReference type="ChEBI" id="CHEBI:57783"/>
        <dbReference type="ChEBI" id="CHEBI:58349"/>
        <dbReference type="ChEBI" id="CHEBI:62830"/>
        <dbReference type="EC" id="1.1.1.133"/>
    </reaction>
</comment>
<name>A0A859QTJ9_9HYPH</name>
<geneLocation type="plasmid" evidence="8">
    <name>pemeittgr7c</name>
</geneLocation>
<dbReference type="PANTHER" id="PTHR10491:SF4">
    <property type="entry name" value="METHIONINE ADENOSYLTRANSFERASE 2 SUBUNIT BETA"/>
    <property type="match status" value="1"/>
</dbReference>
<comment type="cofactor">
    <cofactor evidence="6">
        <name>Mg(2+)</name>
        <dbReference type="ChEBI" id="CHEBI:18420"/>
    </cofactor>
    <text evidence="6">Binds 1 Mg(2+) ion per monomer.</text>
</comment>
<gene>
    <name evidence="7" type="primary">rfbD</name>
    <name evidence="7" type="ORF">FKV68_29515</name>
</gene>
<keyword evidence="6 7" id="KW-0560">Oxidoreductase</keyword>
<dbReference type="GO" id="GO:0019305">
    <property type="term" value="P:dTDP-rhamnose biosynthetic process"/>
    <property type="evidence" value="ECO:0007669"/>
    <property type="project" value="UniProtKB-UniPathway"/>
</dbReference>
<dbReference type="EMBL" id="CP041241">
    <property type="protein sequence ID" value="QLL65467.1"/>
    <property type="molecule type" value="Genomic_DNA"/>
</dbReference>
<keyword evidence="6" id="KW-0521">NADP</keyword>
<sequence>MKIVVTGSRGQLAQSLVERACGRPDIEIITVGRPDLDLARMETILPAIERCRPDLVVSAAAYTAVDQAESEAEKAFAINALGAGAVAEAAASLDVPVIHLSTDYVFDGTKEGSYCEDDTPAPLSVYGASKLAGERAVVTANPLHVVLRTGWVYSPFGKNFVKTMLQLAEDHEEIAVVNDQWGNPSSALDLADAILVAAGLMTQRNRDQVSGIYHLSGTGIASRADLARHVLSVSGTHGGPSARVRNVPTTDFPAPARRPANSSLSCARFAEIFGRTMPAWQPSAETTVRRLLRDRPG</sequence>
<keyword evidence="8" id="KW-1185">Reference proteome</keyword>
<protein>
    <recommendedName>
        <fullName evidence="4 6">dTDP-4-dehydrorhamnose reductase</fullName>
        <ecNumber evidence="3 6">1.1.1.133</ecNumber>
    </recommendedName>
</protein>
<dbReference type="InterPro" id="IPR029903">
    <property type="entry name" value="RmlD-like-bd"/>
</dbReference>
<dbReference type="Gene3D" id="3.90.25.10">
    <property type="entry name" value="UDP-galactose 4-epimerase, domain 1"/>
    <property type="match status" value="1"/>
</dbReference>
<dbReference type="PANTHER" id="PTHR10491">
    <property type="entry name" value="DTDP-4-DEHYDRORHAMNOSE REDUCTASE"/>
    <property type="match status" value="1"/>
</dbReference>
<dbReference type="KEGG" id="emx:FKV68_29515"/>
<dbReference type="SUPFAM" id="SSF51735">
    <property type="entry name" value="NAD(P)-binding Rossmann-fold domains"/>
    <property type="match status" value="1"/>
</dbReference>
<evidence type="ECO:0000256" key="2">
    <source>
        <dbReference type="ARBA" id="ARBA00010944"/>
    </source>
</evidence>
<keyword evidence="7" id="KW-0614">Plasmid</keyword>
<evidence type="ECO:0000313" key="8">
    <source>
        <dbReference type="Proteomes" id="UP000510721"/>
    </source>
</evidence>
<evidence type="ECO:0000256" key="6">
    <source>
        <dbReference type="RuleBase" id="RU364082"/>
    </source>
</evidence>
<evidence type="ECO:0000256" key="3">
    <source>
        <dbReference type="ARBA" id="ARBA00012929"/>
    </source>
</evidence>
<comment type="similarity">
    <text evidence="2 6">Belongs to the dTDP-4-dehydrorhamnose reductase family.</text>
</comment>
<dbReference type="UniPathway" id="UPA00124"/>
<reference evidence="7 8" key="1">
    <citation type="submission" date="2019-06" db="EMBL/GenBank/DDBJ databases">
        <title>Complete genome sequence of Ensifer mexicanus ITTG R7 isolated from nodules of Acacia angustissima (Mill.) Kuntze.</title>
        <authorList>
            <person name="Rincon-Rosales R."/>
            <person name="Rogel M.A."/>
            <person name="Guerrero G."/>
            <person name="Rincon-Molina C.I."/>
            <person name="Lopez-Lopez A."/>
            <person name="Martinez-Romero E."/>
        </authorList>
    </citation>
    <scope>NUCLEOTIDE SEQUENCE [LARGE SCALE GENOMIC DNA]</scope>
    <source>
        <strain evidence="7 8">ITTG R7</strain>
        <plasmid evidence="8">pemeittgr7c</plasmid>
    </source>
</reference>
<evidence type="ECO:0000256" key="1">
    <source>
        <dbReference type="ARBA" id="ARBA00004781"/>
    </source>
</evidence>
<comment type="pathway">
    <text evidence="1 6">Carbohydrate biosynthesis; dTDP-L-rhamnose biosynthesis.</text>
</comment>
<dbReference type="EC" id="1.1.1.133" evidence="3 6"/>
<dbReference type="InterPro" id="IPR005913">
    <property type="entry name" value="dTDP_dehydrorham_reduct"/>
</dbReference>
<dbReference type="Gene3D" id="3.40.50.720">
    <property type="entry name" value="NAD(P)-binding Rossmann-like Domain"/>
    <property type="match status" value="1"/>
</dbReference>
<comment type="function">
    <text evidence="6">Catalyzes the reduction of dTDP-6-deoxy-L-lyxo-4-hexulose to yield dTDP-L-rhamnose.</text>
</comment>
<accession>A0A859QTJ9</accession>
<organism evidence="7 8">
    <name type="scientific">Sinorhizobium mexicanum</name>
    <dbReference type="NCBI Taxonomy" id="375549"/>
    <lineage>
        <taxon>Bacteria</taxon>
        <taxon>Pseudomonadati</taxon>
        <taxon>Pseudomonadota</taxon>
        <taxon>Alphaproteobacteria</taxon>
        <taxon>Hyphomicrobiales</taxon>
        <taxon>Rhizobiaceae</taxon>
        <taxon>Sinorhizobium/Ensifer group</taxon>
        <taxon>Sinorhizobium</taxon>
    </lineage>
</organism>
<dbReference type="NCBIfam" id="TIGR01214">
    <property type="entry name" value="rmlD"/>
    <property type="match status" value="1"/>
</dbReference>